<feature type="compositionally biased region" description="Basic and acidic residues" evidence="1">
    <location>
        <begin position="67"/>
        <end position="87"/>
    </location>
</feature>
<feature type="region of interest" description="Disordered" evidence="1">
    <location>
        <begin position="65"/>
        <end position="87"/>
    </location>
</feature>
<dbReference type="RefSeq" id="WP_306860789.1">
    <property type="nucleotide sequence ID" value="NZ_JAUSRB010000002.1"/>
</dbReference>
<evidence type="ECO:0000313" key="3">
    <source>
        <dbReference type="Proteomes" id="UP001230426"/>
    </source>
</evidence>
<dbReference type="InterPro" id="IPR028082">
    <property type="entry name" value="Peripla_BP_I"/>
</dbReference>
<organism evidence="2 3">
    <name type="scientific">Streptosporangium brasiliense</name>
    <dbReference type="NCBI Taxonomy" id="47480"/>
    <lineage>
        <taxon>Bacteria</taxon>
        <taxon>Bacillati</taxon>
        <taxon>Actinomycetota</taxon>
        <taxon>Actinomycetes</taxon>
        <taxon>Streptosporangiales</taxon>
        <taxon>Streptosporangiaceae</taxon>
        <taxon>Streptosporangium</taxon>
    </lineage>
</organism>
<protein>
    <submittedName>
        <fullName evidence="2">DNA-binding LacI/PurR family transcriptional regulator</fullName>
    </submittedName>
</protein>
<evidence type="ECO:0000256" key="1">
    <source>
        <dbReference type="SAM" id="MobiDB-lite"/>
    </source>
</evidence>
<sequence length="87" mass="9168">MGTVSIKDVAQLAQVSPGTASNVLNRTASGRLPTYKLGQIAAELLLEECGDPAAHAHRQIMFQPELVVRESTGRAGRGGDHPTSSDE</sequence>
<evidence type="ECO:0000313" key="2">
    <source>
        <dbReference type="EMBL" id="MDP9863688.1"/>
    </source>
</evidence>
<proteinExistence type="predicted"/>
<keyword evidence="2" id="KW-0238">DNA-binding</keyword>
<gene>
    <name evidence="2" type="ORF">J2S55_002954</name>
</gene>
<comment type="caution">
    <text evidence="2">The sequence shown here is derived from an EMBL/GenBank/DDBJ whole genome shotgun (WGS) entry which is preliminary data.</text>
</comment>
<dbReference type="EMBL" id="JAUSRB010000002">
    <property type="protein sequence ID" value="MDP9863688.1"/>
    <property type="molecule type" value="Genomic_DNA"/>
</dbReference>
<accession>A0ABT9R377</accession>
<dbReference type="SUPFAM" id="SSF53822">
    <property type="entry name" value="Periplasmic binding protein-like I"/>
    <property type="match status" value="1"/>
</dbReference>
<dbReference type="InterPro" id="IPR010982">
    <property type="entry name" value="Lambda_DNA-bd_dom_sf"/>
</dbReference>
<dbReference type="Proteomes" id="UP001230426">
    <property type="component" value="Unassembled WGS sequence"/>
</dbReference>
<dbReference type="Gene3D" id="1.10.260.40">
    <property type="entry name" value="lambda repressor-like DNA-binding domains"/>
    <property type="match status" value="1"/>
</dbReference>
<keyword evidence="3" id="KW-1185">Reference proteome</keyword>
<dbReference type="GO" id="GO:0003677">
    <property type="term" value="F:DNA binding"/>
    <property type="evidence" value="ECO:0007669"/>
    <property type="project" value="UniProtKB-KW"/>
</dbReference>
<name>A0ABT9R377_9ACTN</name>
<reference evidence="2 3" key="1">
    <citation type="submission" date="2023-07" db="EMBL/GenBank/DDBJ databases">
        <title>Sequencing the genomes of 1000 actinobacteria strains.</title>
        <authorList>
            <person name="Klenk H.-P."/>
        </authorList>
    </citation>
    <scope>NUCLEOTIDE SEQUENCE [LARGE SCALE GENOMIC DNA]</scope>
    <source>
        <strain evidence="2 3">DSM 44109</strain>
    </source>
</reference>